<dbReference type="InterPro" id="IPR056670">
    <property type="entry name" value="DUF7768"/>
</dbReference>
<protein>
    <recommendedName>
        <fullName evidence="1">DUF7768 domain-containing protein</fullName>
    </recommendedName>
</protein>
<evidence type="ECO:0000259" key="1">
    <source>
        <dbReference type="Pfam" id="PF24963"/>
    </source>
</evidence>
<evidence type="ECO:0000313" key="2">
    <source>
        <dbReference type="EMBL" id="MPM08258.1"/>
    </source>
</evidence>
<gene>
    <name evidence="2" type="ORF">SDC9_54570</name>
</gene>
<sequence length="136" mass="14967">MKLVYICSPFAGDIESNVRFARAACLYAANQGCAAIAPHLLYPQILDDNIPTQREIGIRMGLRVLASCDELWICGSRISHGMSCEITEAERIGIPVRSLSAQQIQGGCHMKQLPYDAIEIKIMPEKTPSSGMKMQL</sequence>
<feature type="domain" description="DUF7768" evidence="1">
    <location>
        <begin position="2"/>
        <end position="97"/>
    </location>
</feature>
<dbReference type="AlphaFoldDB" id="A0A644WXP4"/>
<proteinExistence type="predicted"/>
<dbReference type="Gene3D" id="3.40.50.10400">
    <property type="entry name" value="Hypothetical protein PA1492"/>
    <property type="match status" value="1"/>
</dbReference>
<comment type="caution">
    <text evidence="2">The sequence shown here is derived from an EMBL/GenBank/DDBJ whole genome shotgun (WGS) entry which is preliminary data.</text>
</comment>
<accession>A0A644WXP4</accession>
<name>A0A644WXP4_9ZZZZ</name>
<reference evidence="2" key="1">
    <citation type="submission" date="2019-08" db="EMBL/GenBank/DDBJ databases">
        <authorList>
            <person name="Kucharzyk K."/>
            <person name="Murdoch R.W."/>
            <person name="Higgins S."/>
            <person name="Loffler F."/>
        </authorList>
    </citation>
    <scope>NUCLEOTIDE SEQUENCE</scope>
</reference>
<organism evidence="2">
    <name type="scientific">bioreactor metagenome</name>
    <dbReference type="NCBI Taxonomy" id="1076179"/>
    <lineage>
        <taxon>unclassified sequences</taxon>
        <taxon>metagenomes</taxon>
        <taxon>ecological metagenomes</taxon>
    </lineage>
</organism>
<dbReference type="Pfam" id="PF24963">
    <property type="entry name" value="DUF7768"/>
    <property type="match status" value="1"/>
</dbReference>
<dbReference type="EMBL" id="VSSQ01001431">
    <property type="protein sequence ID" value="MPM08258.1"/>
    <property type="molecule type" value="Genomic_DNA"/>
</dbReference>